<dbReference type="Proteomes" id="UP001648503">
    <property type="component" value="Unassembled WGS sequence"/>
</dbReference>
<evidence type="ECO:0000256" key="1">
    <source>
        <dbReference type="SAM" id="MobiDB-lite"/>
    </source>
</evidence>
<reference evidence="3 4" key="1">
    <citation type="submission" date="2021-02" db="EMBL/GenBank/DDBJ databases">
        <title>Variation within the Batrachochytrium salamandrivorans European outbreak.</title>
        <authorList>
            <person name="Kelly M."/>
            <person name="Pasmans F."/>
            <person name="Shea T.P."/>
            <person name="Munoz J.F."/>
            <person name="Carranza S."/>
            <person name="Cuomo C.A."/>
            <person name="Martel A."/>
        </authorList>
    </citation>
    <scope>NUCLEOTIDE SEQUENCE [LARGE SCALE GENOMIC DNA]</scope>
    <source>
        <strain evidence="3 4">AMFP18/2</strain>
    </source>
</reference>
<organism evidence="3 4">
    <name type="scientific">Batrachochytrium salamandrivorans</name>
    <dbReference type="NCBI Taxonomy" id="1357716"/>
    <lineage>
        <taxon>Eukaryota</taxon>
        <taxon>Fungi</taxon>
        <taxon>Fungi incertae sedis</taxon>
        <taxon>Chytridiomycota</taxon>
        <taxon>Chytridiomycota incertae sedis</taxon>
        <taxon>Chytridiomycetes</taxon>
        <taxon>Rhizophydiales</taxon>
        <taxon>Rhizophydiales incertae sedis</taxon>
        <taxon>Batrachochytrium</taxon>
    </lineage>
</organism>
<dbReference type="Pfam" id="PF08911">
    <property type="entry name" value="NUP50"/>
    <property type="match status" value="1"/>
</dbReference>
<feature type="compositionally biased region" description="Low complexity" evidence="1">
    <location>
        <begin position="664"/>
        <end position="673"/>
    </location>
</feature>
<feature type="domain" description="Nuclear pore complex NUP2/50/61" evidence="2">
    <location>
        <begin position="2"/>
        <end position="77"/>
    </location>
</feature>
<dbReference type="EMBL" id="JAFCIX010000059">
    <property type="protein sequence ID" value="KAH6599835.1"/>
    <property type="molecule type" value="Genomic_DNA"/>
</dbReference>
<dbReference type="InterPro" id="IPR015007">
    <property type="entry name" value="NUP2/50/61"/>
</dbReference>
<feature type="region of interest" description="Disordered" evidence="1">
    <location>
        <begin position="492"/>
        <end position="514"/>
    </location>
</feature>
<feature type="region of interest" description="Disordered" evidence="1">
    <location>
        <begin position="548"/>
        <end position="567"/>
    </location>
</feature>
<name>A0ABQ8FNB4_9FUNG</name>
<proteinExistence type="predicted"/>
<evidence type="ECO:0000259" key="2">
    <source>
        <dbReference type="Pfam" id="PF08911"/>
    </source>
</evidence>
<feature type="region of interest" description="Disordered" evidence="1">
    <location>
        <begin position="349"/>
        <end position="379"/>
    </location>
</feature>
<feature type="compositionally biased region" description="Polar residues" evidence="1">
    <location>
        <begin position="368"/>
        <end position="379"/>
    </location>
</feature>
<feature type="compositionally biased region" description="Low complexity" evidence="1">
    <location>
        <begin position="502"/>
        <end position="512"/>
    </location>
</feature>
<feature type="region of interest" description="Disordered" evidence="1">
    <location>
        <begin position="664"/>
        <end position="688"/>
    </location>
</feature>
<keyword evidence="4" id="KW-1185">Reference proteome</keyword>
<evidence type="ECO:0000313" key="3">
    <source>
        <dbReference type="EMBL" id="KAH6599835.1"/>
    </source>
</evidence>
<evidence type="ECO:0000313" key="4">
    <source>
        <dbReference type="Proteomes" id="UP001648503"/>
    </source>
</evidence>
<comment type="caution">
    <text evidence="3">The sequence shown here is derived from an EMBL/GenBank/DDBJ whole genome shotgun (WGS) entry which is preliminary data.</text>
</comment>
<feature type="region of interest" description="Disordered" evidence="1">
    <location>
        <begin position="719"/>
        <end position="748"/>
    </location>
</feature>
<gene>
    <name evidence="3" type="ORF">BASA50_002766</name>
</gene>
<feature type="region of interest" description="Disordered" evidence="1">
    <location>
        <begin position="1"/>
        <end position="39"/>
    </location>
</feature>
<sequence>MAKRPPDNELTSQNSHQVEADIEAENADSSLQSTGFRHADAGEVRGRIIKTPRSRRAVAANTPAAPSTAGLFSFLGTATPATGFGKPSSQTPMQFGAKSQTPFAPFSALATPTVPAGVQQMNSEVKENSGVQKMASLSGTPATAAMSFGSGLSSAVKPFSTGFNTSFTSGGSQPLANPFSFTPASTTTATVSASTMVSSSTLFISSDACKPSDGKLGESDAKQLESIALNLRGLNESFSSHIRSLIDTNCFQNLACFFEAYTVHHSKIMTDAGDLEIHLKQTPAIATSANPPSEISLPSDGVKSLTKAPFETGKTLSMPTFKPPMPPPNSSGFQPFAFGAPASTPASFGKAALSTPSAKSTDMDETKSQTPFTFKSPVSSANASGNLPITFGSATGGSGAPNGSLTALSSFGGFAPSKLSTSTTATATTTAATAAVTSVPAGSAFGPGFGFGAAPSPISAPTVSSTTWSFPKIDPPSKDTQSSPDKIMGTPFETPKETGLFGSTSTVSSVSGDTKPRTSFSFGGVSSLPESKSLNGFSSVAGIGSGDVSTMNSSSPPPRSTTTSSIAPTAFSFGSSAGSGSGGGGLTFGASGFGGGSLSTFGASDNGALTATTTATATAATAAAPFSFSRPSSAPMFSFGSGALPKLDAPSMFGGSMGMTTSFGSDSAPVSAPSGGGGGGGDDDEPLADEQVGDALMVGQGEEDETTEHEVRAKLFFAGESEEKGNDHSTSGEAGGAGEQEKQEQQQQHGFLKELEHFGSSDTVLQGDVLVLVQGTQGSVIKVLIRVRNKEIADAFVAALETAKGG</sequence>
<accession>A0ABQ8FNB4</accession>
<feature type="compositionally biased region" description="Low complexity" evidence="1">
    <location>
        <begin position="549"/>
        <end position="567"/>
    </location>
</feature>
<protein>
    <recommendedName>
        <fullName evidence="2">Nuclear pore complex NUP2/50/61 domain-containing protein</fullName>
    </recommendedName>
</protein>